<feature type="region of interest" description="Disordered" evidence="1">
    <location>
        <begin position="76"/>
        <end position="175"/>
    </location>
</feature>
<organism evidence="2 3">
    <name type="scientific">Anopheles maculatus</name>
    <dbReference type="NCBI Taxonomy" id="74869"/>
    <lineage>
        <taxon>Eukaryota</taxon>
        <taxon>Metazoa</taxon>
        <taxon>Ecdysozoa</taxon>
        <taxon>Arthropoda</taxon>
        <taxon>Hexapoda</taxon>
        <taxon>Insecta</taxon>
        <taxon>Pterygota</taxon>
        <taxon>Neoptera</taxon>
        <taxon>Endopterygota</taxon>
        <taxon>Diptera</taxon>
        <taxon>Nematocera</taxon>
        <taxon>Culicoidea</taxon>
        <taxon>Culicidae</taxon>
        <taxon>Anophelinae</taxon>
        <taxon>Anopheles</taxon>
        <taxon>Anopheles maculatus group</taxon>
    </lineage>
</organism>
<feature type="compositionally biased region" description="Polar residues" evidence="1">
    <location>
        <begin position="96"/>
        <end position="121"/>
    </location>
</feature>
<dbReference type="VEuPathDB" id="VectorBase:AMAM004623"/>
<reference evidence="3" key="1">
    <citation type="submission" date="2013-09" db="EMBL/GenBank/DDBJ databases">
        <title>The Genome Sequence of Anopheles maculatus species B.</title>
        <authorList>
            <consortium name="The Broad Institute Genomics Platform"/>
            <person name="Neafsey D.E."/>
            <person name="Besansky N."/>
            <person name="Howell P."/>
            <person name="Walton C."/>
            <person name="Young S.K."/>
            <person name="Zeng Q."/>
            <person name="Gargeya S."/>
            <person name="Fitzgerald M."/>
            <person name="Haas B."/>
            <person name="Abouelleil A."/>
            <person name="Allen A.W."/>
            <person name="Alvarado L."/>
            <person name="Arachchi H.M."/>
            <person name="Berlin A.M."/>
            <person name="Chapman S.B."/>
            <person name="Gainer-Dewar J."/>
            <person name="Goldberg J."/>
            <person name="Griggs A."/>
            <person name="Gujja S."/>
            <person name="Hansen M."/>
            <person name="Howarth C."/>
            <person name="Imamovic A."/>
            <person name="Ireland A."/>
            <person name="Larimer J."/>
            <person name="McCowan C."/>
            <person name="Murphy C."/>
            <person name="Pearson M."/>
            <person name="Poon T.W."/>
            <person name="Priest M."/>
            <person name="Roberts A."/>
            <person name="Saif S."/>
            <person name="Shea T."/>
            <person name="Sisk P."/>
            <person name="Sykes S."/>
            <person name="Wortman J."/>
            <person name="Nusbaum C."/>
            <person name="Birren B."/>
        </authorList>
    </citation>
    <scope>NUCLEOTIDE SEQUENCE [LARGE SCALE GENOMIC DNA]</scope>
    <source>
        <strain evidence="3">maculatus3</strain>
    </source>
</reference>
<sequence length="175" mass="18274">MEMLISPHSSTVAHTAVTITPTATVNHHQTLPRASKAPLPPIRSTASSSSASTSSGTASSSIAPLTSILVNSLNQHHPHHYQQRDCEMATLPPQPNSNVITVDLVSSTTTATPGSDPSSMGGQHHQHHHHHHHHAHHHANGSGPVATANTGNTAGPPAGNTATLKKRVQIQEVTV</sequence>
<evidence type="ECO:0000313" key="2">
    <source>
        <dbReference type="EnsemblMetazoa" id="AMAM004623-PA"/>
    </source>
</evidence>
<dbReference type="Proteomes" id="UP000075901">
    <property type="component" value="Unassembled WGS sequence"/>
</dbReference>
<accession>A0A182SDJ9</accession>
<feature type="compositionally biased region" description="Low complexity" evidence="1">
    <location>
        <begin position="44"/>
        <end position="59"/>
    </location>
</feature>
<dbReference type="EnsemblMetazoa" id="AMAM004623-RA">
    <property type="protein sequence ID" value="AMAM004623-PA"/>
    <property type="gene ID" value="AMAM004623"/>
</dbReference>
<protein>
    <submittedName>
        <fullName evidence="2">Uncharacterized protein</fullName>
    </submittedName>
</protein>
<proteinExistence type="predicted"/>
<keyword evidence="3" id="KW-1185">Reference proteome</keyword>
<feature type="compositionally biased region" description="Basic residues" evidence="1">
    <location>
        <begin position="124"/>
        <end position="139"/>
    </location>
</feature>
<evidence type="ECO:0000256" key="1">
    <source>
        <dbReference type="SAM" id="MobiDB-lite"/>
    </source>
</evidence>
<dbReference type="AlphaFoldDB" id="A0A182SDJ9"/>
<feature type="region of interest" description="Disordered" evidence="1">
    <location>
        <begin position="24"/>
        <end position="59"/>
    </location>
</feature>
<reference evidence="2" key="2">
    <citation type="submission" date="2020-05" db="UniProtKB">
        <authorList>
            <consortium name="EnsemblMetazoa"/>
        </authorList>
    </citation>
    <scope>IDENTIFICATION</scope>
    <source>
        <strain evidence="2">maculatus3</strain>
    </source>
</reference>
<evidence type="ECO:0000313" key="3">
    <source>
        <dbReference type="Proteomes" id="UP000075901"/>
    </source>
</evidence>
<name>A0A182SDJ9_9DIPT</name>